<feature type="compositionally biased region" description="Pro residues" evidence="5">
    <location>
        <begin position="53"/>
        <end position="62"/>
    </location>
</feature>
<feature type="compositionally biased region" description="Acidic residues" evidence="5">
    <location>
        <begin position="585"/>
        <end position="602"/>
    </location>
</feature>
<dbReference type="InterPro" id="IPR000571">
    <property type="entry name" value="Znf_CCCH"/>
</dbReference>
<gene>
    <name evidence="7" type="ORF">PMG11_03304</name>
</gene>
<name>A0A0F7VH26_PENBI</name>
<dbReference type="STRING" id="104259.A0A0F7VH26"/>
<organism evidence="7 8">
    <name type="scientific">Penicillium brasilianum</name>
    <dbReference type="NCBI Taxonomy" id="104259"/>
    <lineage>
        <taxon>Eukaryota</taxon>
        <taxon>Fungi</taxon>
        <taxon>Dikarya</taxon>
        <taxon>Ascomycota</taxon>
        <taxon>Pezizomycotina</taxon>
        <taxon>Eurotiomycetes</taxon>
        <taxon>Eurotiomycetidae</taxon>
        <taxon>Eurotiales</taxon>
        <taxon>Aspergillaceae</taxon>
        <taxon>Penicillium</taxon>
    </lineage>
</organism>
<dbReference type="PROSITE" id="PS50103">
    <property type="entry name" value="ZF_C3H1"/>
    <property type="match status" value="1"/>
</dbReference>
<dbReference type="AlphaFoldDB" id="A0A0F7VH26"/>
<protein>
    <recommendedName>
        <fullName evidence="6">C3H1-type domain-containing protein</fullName>
    </recommendedName>
</protein>
<keyword evidence="1 4" id="KW-0479">Metal-binding</keyword>
<feature type="compositionally biased region" description="Basic and acidic residues" evidence="5">
    <location>
        <begin position="385"/>
        <end position="417"/>
    </location>
</feature>
<feature type="compositionally biased region" description="Basic and acidic residues" evidence="5">
    <location>
        <begin position="637"/>
        <end position="649"/>
    </location>
</feature>
<evidence type="ECO:0000256" key="1">
    <source>
        <dbReference type="ARBA" id="ARBA00022723"/>
    </source>
</evidence>
<feature type="domain" description="C3H1-type" evidence="6">
    <location>
        <begin position="621"/>
        <end position="649"/>
    </location>
</feature>
<feature type="region of interest" description="Disordered" evidence="5">
    <location>
        <begin position="203"/>
        <end position="347"/>
    </location>
</feature>
<feature type="region of interest" description="Disordered" evidence="5">
    <location>
        <begin position="696"/>
        <end position="749"/>
    </location>
</feature>
<dbReference type="Proteomes" id="UP000042958">
    <property type="component" value="Unassembled WGS sequence"/>
</dbReference>
<dbReference type="OrthoDB" id="273070at2759"/>
<sequence>MVRFLSRDLQSCQKVELRRNFRAAALLRDGVKGLPLGPHRGTAIIMVSQGFSFPPPPPPPPSSTQQPSAYPSAHSGQHWNARGSGGRGRGRGHGNRGRGGGHFSSDNNRSQYSNPPGYNYAAGNYGYPAQPQPVATTSYMPPTPTPPPPYPHTQANFQHPQTPPTYQHSQNYSQPAGAAAYQRLPGYNNGPTANLAHTAAYSTQATPPYPPSVPSSQHGPPSNNPMMVGSPWGGPPAPHGRGGWPSHAHGNHGAKPRHHNSNKRDHTSAFSKPQSSVPRTPAPPPVPSFGNPLPSKPPPAADATRKPKKRKRKHNQLGLTPKTDDHESSEEEEDVDEESKLAQTSADAAAPLQFSYRGQTATLQSQSDIAAWIAERKKRFPTQARIDEKKKAADEAKAARDAARLEKQKEREKDKEKHKAKQQAPPPMSTGEAAAKSDPVLDAAMKAQRKAEKIKRNLDREQKRFAKAEAEAEAARLKVEALQRQAQGLMDKESAQEQTGVPATEPLGVPLVAGTGGVATIEEISKAPESLSGETTTSVPVPVSVSIPAAAIDAATKLVDPQLDLDSEGSGISDWTSSSGSGSDSDSEADSDSGSDDNDSAPEEVSSRREGPERVPAPPREGKKVVCRHFARSGRCNRGDQCKFSHEVSGKGPKAKPAEKEKKGRKGLLQALLERQKDDEDRRAMEVISWLGQHGHLAAPSGDAASVSANAAANPDANVHDNANVTMDGSADVRASALATSAPQSDTPV</sequence>
<feature type="compositionally biased region" description="Low complexity" evidence="5">
    <location>
        <begin position="63"/>
        <end position="73"/>
    </location>
</feature>
<dbReference type="GO" id="GO:0005634">
    <property type="term" value="C:nucleus"/>
    <property type="evidence" value="ECO:0007669"/>
    <property type="project" value="TreeGrafter"/>
</dbReference>
<feature type="compositionally biased region" description="Pro residues" evidence="5">
    <location>
        <begin position="141"/>
        <end position="151"/>
    </location>
</feature>
<dbReference type="GO" id="GO:0003723">
    <property type="term" value="F:RNA binding"/>
    <property type="evidence" value="ECO:0007669"/>
    <property type="project" value="InterPro"/>
</dbReference>
<feature type="compositionally biased region" description="Low complexity" evidence="5">
    <location>
        <begin position="568"/>
        <end position="584"/>
    </location>
</feature>
<feature type="compositionally biased region" description="Polar residues" evidence="5">
    <location>
        <begin position="214"/>
        <end position="225"/>
    </location>
</feature>
<feature type="region of interest" description="Disordered" evidence="5">
    <location>
        <begin position="563"/>
        <end position="665"/>
    </location>
</feature>
<accession>A0A0F7VH26</accession>
<feature type="compositionally biased region" description="Basic residues" evidence="5">
    <location>
        <begin position="306"/>
        <end position="315"/>
    </location>
</feature>
<dbReference type="GO" id="GO:0008270">
    <property type="term" value="F:zinc ion binding"/>
    <property type="evidence" value="ECO:0007669"/>
    <property type="project" value="UniProtKB-KW"/>
</dbReference>
<evidence type="ECO:0000256" key="3">
    <source>
        <dbReference type="ARBA" id="ARBA00022833"/>
    </source>
</evidence>
<evidence type="ECO:0000313" key="7">
    <source>
        <dbReference type="EMBL" id="CEO58592.1"/>
    </source>
</evidence>
<feature type="compositionally biased region" description="Basic residues" evidence="5">
    <location>
        <begin position="249"/>
        <end position="261"/>
    </location>
</feature>
<feature type="region of interest" description="Disordered" evidence="5">
    <location>
        <begin position="378"/>
        <end position="456"/>
    </location>
</feature>
<feature type="compositionally biased region" description="Polar residues" evidence="5">
    <location>
        <begin position="738"/>
        <end position="749"/>
    </location>
</feature>
<feature type="compositionally biased region" description="Acidic residues" evidence="5">
    <location>
        <begin position="327"/>
        <end position="337"/>
    </location>
</feature>
<evidence type="ECO:0000259" key="6">
    <source>
        <dbReference type="PROSITE" id="PS50103"/>
    </source>
</evidence>
<dbReference type="SMART" id="SM00356">
    <property type="entry name" value="ZnF_C3H1"/>
    <property type="match status" value="1"/>
</dbReference>
<dbReference type="PANTHER" id="PTHR13309:SF0">
    <property type="entry name" value="FMR1-INTERACTING PROTEIN NUFIP1"/>
    <property type="match status" value="1"/>
</dbReference>
<dbReference type="InterPro" id="IPR039136">
    <property type="entry name" value="NUFIP1-like"/>
</dbReference>
<dbReference type="SUPFAM" id="SSF90229">
    <property type="entry name" value="CCCH zinc finger"/>
    <property type="match status" value="1"/>
</dbReference>
<feature type="region of interest" description="Disordered" evidence="5">
    <location>
        <begin position="48"/>
        <end position="176"/>
    </location>
</feature>
<feature type="compositionally biased region" description="Polar residues" evidence="5">
    <location>
        <begin position="154"/>
        <end position="174"/>
    </location>
</feature>
<dbReference type="Gene3D" id="4.10.1000.10">
    <property type="entry name" value="Zinc finger, CCCH-type"/>
    <property type="match status" value="1"/>
</dbReference>
<evidence type="ECO:0000313" key="8">
    <source>
        <dbReference type="Proteomes" id="UP000042958"/>
    </source>
</evidence>
<keyword evidence="3 4" id="KW-0862">Zinc</keyword>
<dbReference type="Pfam" id="PF10453">
    <property type="entry name" value="NUFIP1"/>
    <property type="match status" value="1"/>
</dbReference>
<dbReference type="GO" id="GO:0000492">
    <property type="term" value="P:box C/D snoRNP assembly"/>
    <property type="evidence" value="ECO:0007669"/>
    <property type="project" value="TreeGrafter"/>
</dbReference>
<dbReference type="EMBL" id="CDHK01000003">
    <property type="protein sequence ID" value="CEO58592.1"/>
    <property type="molecule type" value="Genomic_DNA"/>
</dbReference>
<feature type="region of interest" description="Disordered" evidence="5">
    <location>
        <begin position="489"/>
        <end position="511"/>
    </location>
</feature>
<evidence type="ECO:0000256" key="5">
    <source>
        <dbReference type="SAM" id="MobiDB-lite"/>
    </source>
</evidence>
<feature type="compositionally biased region" description="Low complexity" evidence="5">
    <location>
        <begin position="114"/>
        <end position="129"/>
    </location>
</feature>
<keyword evidence="8" id="KW-1185">Reference proteome</keyword>
<dbReference type="InterPro" id="IPR019496">
    <property type="entry name" value="NUFIP1_cons_dom"/>
</dbReference>
<dbReference type="PANTHER" id="PTHR13309">
    <property type="entry name" value="NUCLEAR FRAGILE X MENTAL RETARDATION PROTEIN INTERACTING PROTEIN 1"/>
    <property type="match status" value="1"/>
</dbReference>
<keyword evidence="2 4" id="KW-0863">Zinc-finger</keyword>
<evidence type="ECO:0000256" key="2">
    <source>
        <dbReference type="ARBA" id="ARBA00022771"/>
    </source>
</evidence>
<dbReference type="Pfam" id="PF00642">
    <property type="entry name" value="zf-CCCH"/>
    <property type="match status" value="1"/>
</dbReference>
<feature type="compositionally biased region" description="Low complexity" evidence="5">
    <location>
        <begin position="701"/>
        <end position="725"/>
    </location>
</feature>
<proteinExistence type="predicted"/>
<reference evidence="8" key="1">
    <citation type="journal article" date="2015" name="Genome Announc.">
        <title>Draft genome sequence of the fungus Penicillium brasilianum MG11.</title>
        <authorList>
            <person name="Horn F."/>
            <person name="Linde J."/>
            <person name="Mattern D.J."/>
            <person name="Walther G."/>
            <person name="Guthke R."/>
            <person name="Brakhage A.A."/>
            <person name="Valiante V."/>
        </authorList>
    </citation>
    <scope>NUCLEOTIDE SEQUENCE [LARGE SCALE GENOMIC DNA]</scope>
    <source>
        <strain evidence="8">MG11</strain>
    </source>
</reference>
<feature type="compositionally biased region" description="Polar residues" evidence="5">
    <location>
        <begin position="104"/>
        <end position="113"/>
    </location>
</feature>
<dbReference type="InterPro" id="IPR036855">
    <property type="entry name" value="Znf_CCCH_sf"/>
</dbReference>
<evidence type="ECO:0000256" key="4">
    <source>
        <dbReference type="PROSITE-ProRule" id="PRU00723"/>
    </source>
</evidence>
<feature type="zinc finger region" description="C3H1-type" evidence="4">
    <location>
        <begin position="621"/>
        <end position="649"/>
    </location>
</feature>